<sequence>MKHHILFCAIGLALLAGCSSASGPAHNLDVMTSTQGAPVYRVQCQGLFSSSRTCMKQAEKICGEGAVNLVSTIDKAASGTEASGDPRELTFTCAAHKAAPVVQ</sequence>
<evidence type="ECO:0000313" key="4">
    <source>
        <dbReference type="Proteomes" id="UP000183529"/>
    </source>
</evidence>
<feature type="signal peptide" evidence="1">
    <location>
        <begin position="1"/>
        <end position="21"/>
    </location>
</feature>
<dbReference type="PROSITE" id="PS51257">
    <property type="entry name" value="PROKAR_LIPOPROTEIN"/>
    <property type="match status" value="1"/>
</dbReference>
<name>A0AAQ1GJL2_9BURK</name>
<dbReference type="RefSeq" id="WP_074985730.1">
    <property type="nucleotide sequence ID" value="NZ_CADFGN010000012.1"/>
</dbReference>
<protein>
    <recommendedName>
        <fullName evidence="6">Lipoprotein</fullName>
    </recommendedName>
</protein>
<dbReference type="EMBL" id="QJJV01000013">
    <property type="protein sequence ID" value="PXX14130.1"/>
    <property type="molecule type" value="Genomic_DNA"/>
</dbReference>
<evidence type="ECO:0008006" key="6">
    <source>
        <dbReference type="Google" id="ProtNLM"/>
    </source>
</evidence>
<evidence type="ECO:0000313" key="5">
    <source>
        <dbReference type="Proteomes" id="UP000247515"/>
    </source>
</evidence>
<feature type="chain" id="PRO_5042972327" description="Lipoprotein" evidence="1">
    <location>
        <begin position="22"/>
        <end position="103"/>
    </location>
</feature>
<comment type="caution">
    <text evidence="3">The sequence shown here is derived from an EMBL/GenBank/DDBJ whole genome shotgun (WGS) entry which is preliminary data.</text>
</comment>
<evidence type="ECO:0000313" key="3">
    <source>
        <dbReference type="EMBL" id="SEK05105.1"/>
    </source>
</evidence>
<reference evidence="2 5" key="2">
    <citation type="submission" date="2018-05" db="EMBL/GenBank/DDBJ databases">
        <title>Genomic Encyclopedia of Type Strains, Phase IV (KMG-V): Genome sequencing to study the core and pangenomes of soil and plant-associated prokaryotes.</title>
        <authorList>
            <person name="Whitman W."/>
        </authorList>
    </citation>
    <scope>NUCLEOTIDE SEQUENCE [LARGE SCALE GENOMIC DNA]</scope>
    <source>
        <strain evidence="2 5">SIr-6563</strain>
    </source>
</reference>
<organism evidence="3 4">
    <name type="scientific">Paraburkholderia tropica</name>
    <dbReference type="NCBI Taxonomy" id="92647"/>
    <lineage>
        <taxon>Bacteria</taxon>
        <taxon>Pseudomonadati</taxon>
        <taxon>Pseudomonadota</taxon>
        <taxon>Betaproteobacteria</taxon>
        <taxon>Burkholderiales</taxon>
        <taxon>Burkholderiaceae</taxon>
        <taxon>Paraburkholderia</taxon>
    </lineage>
</organism>
<dbReference type="EMBL" id="FNZM01000014">
    <property type="protein sequence ID" value="SEK05105.1"/>
    <property type="molecule type" value="Genomic_DNA"/>
</dbReference>
<dbReference type="Proteomes" id="UP000247515">
    <property type="component" value="Unassembled WGS sequence"/>
</dbReference>
<dbReference type="GeneID" id="61304059"/>
<proteinExistence type="predicted"/>
<keyword evidence="5" id="KW-1185">Reference proteome</keyword>
<evidence type="ECO:0000313" key="2">
    <source>
        <dbReference type="EMBL" id="PXX14130.1"/>
    </source>
</evidence>
<accession>A0AAQ1GJL2</accession>
<gene>
    <name evidence="2" type="ORF">C7400_11364</name>
    <name evidence="3" type="ORF">SAMN05216550_114160</name>
</gene>
<dbReference type="Proteomes" id="UP000183529">
    <property type="component" value="Unassembled WGS sequence"/>
</dbReference>
<evidence type="ECO:0000256" key="1">
    <source>
        <dbReference type="SAM" id="SignalP"/>
    </source>
</evidence>
<reference evidence="3 4" key="1">
    <citation type="submission" date="2016-10" db="EMBL/GenBank/DDBJ databases">
        <authorList>
            <person name="Varghese N."/>
            <person name="Submissions S."/>
        </authorList>
    </citation>
    <scope>NUCLEOTIDE SEQUENCE [LARGE SCALE GENOMIC DNA]</scope>
    <source>
        <strain evidence="3 4">LMG 22274</strain>
    </source>
</reference>
<dbReference type="AlphaFoldDB" id="A0AAQ1GJL2"/>
<keyword evidence="1" id="KW-0732">Signal</keyword>